<feature type="site" description="Determinant of potassium dependence" evidence="9">
    <location>
        <position position="441"/>
    </location>
</feature>
<evidence type="ECO:0000313" key="11">
    <source>
        <dbReference type="EMBL" id="MBF1272884.1"/>
    </source>
</evidence>
<feature type="transmembrane region" description="Helical" evidence="9">
    <location>
        <begin position="546"/>
        <end position="564"/>
    </location>
</feature>
<gene>
    <name evidence="9" type="primary">hppA</name>
    <name evidence="10" type="ORF">HNQ46_000577</name>
    <name evidence="11" type="ORF">HXM90_05620</name>
</gene>
<feature type="transmembrane region" description="Helical" evidence="9">
    <location>
        <begin position="248"/>
        <end position="271"/>
    </location>
</feature>
<comment type="activity regulation">
    <text evidence="9">Requires K(+) for maximal activity.</text>
</comment>
<organism evidence="10 12">
    <name type="scientific">Oribacterium sinus</name>
    <dbReference type="NCBI Taxonomy" id="237576"/>
    <lineage>
        <taxon>Bacteria</taxon>
        <taxon>Bacillati</taxon>
        <taxon>Bacillota</taxon>
        <taxon>Clostridia</taxon>
        <taxon>Lachnospirales</taxon>
        <taxon>Lachnospiraceae</taxon>
        <taxon>Oribacterium</taxon>
    </lineage>
</organism>
<dbReference type="GO" id="GO:0030955">
    <property type="term" value="F:potassium ion binding"/>
    <property type="evidence" value="ECO:0007669"/>
    <property type="project" value="UniProtKB-UniRule"/>
</dbReference>
<dbReference type="NCBIfam" id="TIGR01104">
    <property type="entry name" value="V_PPase"/>
    <property type="match status" value="1"/>
</dbReference>
<dbReference type="EMBL" id="JACHHH010000002">
    <property type="protein sequence ID" value="MBB6040614.1"/>
    <property type="molecule type" value="Genomic_DNA"/>
</dbReference>
<evidence type="ECO:0000256" key="6">
    <source>
        <dbReference type="ARBA" id="ARBA00022989"/>
    </source>
</evidence>
<dbReference type="InterPro" id="IPR004131">
    <property type="entry name" value="PPase-energised_H-pump"/>
</dbReference>
<evidence type="ECO:0000256" key="9">
    <source>
        <dbReference type="HAMAP-Rule" id="MF_01129"/>
    </source>
</evidence>
<dbReference type="GO" id="GO:0012505">
    <property type="term" value="C:endomembrane system"/>
    <property type="evidence" value="ECO:0007669"/>
    <property type="project" value="UniProtKB-SubCell"/>
</dbReference>
<comment type="caution">
    <text evidence="9">Lacks conserved residue(s) required for the propagation of feature annotation.</text>
</comment>
<dbReference type="GO" id="GO:0004427">
    <property type="term" value="F:inorganic diphosphate phosphatase activity"/>
    <property type="evidence" value="ECO:0007669"/>
    <property type="project" value="UniProtKB-UniRule"/>
</dbReference>
<evidence type="ECO:0000256" key="8">
    <source>
        <dbReference type="ARBA" id="ARBA00023136"/>
    </source>
</evidence>
<accession>A0A7W9SEE3</accession>
<comment type="caution">
    <text evidence="10">The sequence shown here is derived from an EMBL/GenBank/DDBJ whole genome shotgun (WGS) entry which is preliminary data.</text>
</comment>
<dbReference type="PANTHER" id="PTHR31998">
    <property type="entry name" value="K(+)-INSENSITIVE PYROPHOSPHATE-ENERGIZED PROTON PUMP"/>
    <property type="match status" value="1"/>
</dbReference>
<comment type="subcellular location">
    <subcellularLocation>
        <location evidence="9">Cell membrane</location>
        <topology evidence="9">Multi-pass membrane protein</topology>
    </subcellularLocation>
    <subcellularLocation>
        <location evidence="1">Endomembrane system</location>
        <topology evidence="1">Multi-pass membrane protein</topology>
    </subcellularLocation>
</comment>
<dbReference type="Proteomes" id="UP000522163">
    <property type="component" value="Unassembled WGS sequence"/>
</dbReference>
<feature type="transmembrane region" description="Helical" evidence="9">
    <location>
        <begin position="224"/>
        <end position="242"/>
    </location>
</feature>
<keyword evidence="10" id="KW-0378">Hydrolase</keyword>
<feature type="transmembrane region" description="Helical" evidence="9">
    <location>
        <begin position="283"/>
        <end position="303"/>
    </location>
</feature>
<dbReference type="RefSeq" id="WP_183682738.1">
    <property type="nucleotide sequence ID" value="NZ_CAUQIH010000014.1"/>
</dbReference>
<reference evidence="10 12" key="2">
    <citation type="submission" date="2020-08" db="EMBL/GenBank/DDBJ databases">
        <title>Genomic Encyclopedia of Type Strains, Phase IV (KMG-IV): sequencing the most valuable type-strain genomes for metagenomic binning, comparative biology and taxonomic classification.</title>
        <authorList>
            <person name="Goeker M."/>
        </authorList>
    </citation>
    <scope>NUCLEOTIDE SEQUENCE [LARGE SCALE GENOMIC DNA]</scope>
    <source>
        <strain evidence="10 12">DSM 17245</strain>
    </source>
</reference>
<name>A0A7W9SEE3_9FIRM</name>
<comment type="cofactor">
    <cofactor evidence="9">
        <name>Mg(2+)</name>
        <dbReference type="ChEBI" id="CHEBI:18420"/>
    </cofactor>
</comment>
<dbReference type="GO" id="GO:0009678">
    <property type="term" value="F:diphosphate hydrolysis-driven proton transmembrane transporter activity"/>
    <property type="evidence" value="ECO:0007669"/>
    <property type="project" value="UniProtKB-UniRule"/>
</dbReference>
<feature type="transmembrane region" description="Helical" evidence="9">
    <location>
        <begin position="47"/>
        <end position="69"/>
    </location>
</feature>
<evidence type="ECO:0000256" key="1">
    <source>
        <dbReference type="ARBA" id="ARBA00004127"/>
    </source>
</evidence>
<proteinExistence type="inferred from homology"/>
<feature type="transmembrane region" description="Helical" evidence="9">
    <location>
        <begin position="122"/>
        <end position="148"/>
    </location>
</feature>
<evidence type="ECO:0000313" key="12">
    <source>
        <dbReference type="Proteomes" id="UP000522163"/>
    </source>
</evidence>
<sequence>MNTMFMLVPVLGVLGLLFAFFQAQKIQKEDSGNERMKEIAHAIAEGAQAFLFAEYKILLFFVCSLFLCIGLGTRSWLSGAAFVFGALLSTLAGYFGMRSATAANVRTAEAARQSGMKKALSIAFSGGSVMGMSVAGFGIFGLGLFYYFTKDVGVLSGFSLGASSIALFARVGGGIYTKAADVGADLVGKVEAGIPEDDPRNPAVIADNVGDNVGDVAGMGADLFESYVGALVSAMTLGALAFQDKGIAFPLLLAGLSLLACILGSFSVVMIGGEDPSKVLKTASYSAAVAVIVFAFGLSNYFFGDFHAALAVTAGLIAGLCIGAITEYYTSSSYAPVKEIAKQSETGSATNIISGMAIGMRSTAIPILLISVAIFVSFSLLGLYGIALSAVGMLSTTAITVAVDAYGPIADNAGGIAEMAGLEEGVRKITDQLDAVGNTTAAMGKGFAIGSAALTALALFASYAEAVQLKSINVLDSRVCIGLFIGAMLPFLFSAFTMSSVSKAAFAMISEVRRQFKEKPGIMAGTEKPDYRTCVSISTHAALKEMIVPGVLAVIAPLAIGLLLGAEALGGLLAGSLVSGVMMAIFMSNSGGAWDNAKKYIEEGHNGGKGSETHKAAVVGDTVGDPFKDTSGPSINILIKLMTVIALVFAPLIMTLGGIL</sequence>
<keyword evidence="3 9" id="KW-0812">Transmembrane</keyword>
<keyword evidence="7 9" id="KW-0406">Ion transport</keyword>
<dbReference type="Pfam" id="PF03030">
    <property type="entry name" value="H_PPase"/>
    <property type="match status" value="1"/>
</dbReference>
<evidence type="ECO:0000256" key="7">
    <source>
        <dbReference type="ARBA" id="ARBA00023065"/>
    </source>
</evidence>
<evidence type="ECO:0000256" key="2">
    <source>
        <dbReference type="ARBA" id="ARBA00022448"/>
    </source>
</evidence>
<keyword evidence="6 9" id="KW-1133">Transmembrane helix</keyword>
<dbReference type="AlphaFoldDB" id="A0A7W9SEE3"/>
<reference evidence="11" key="1">
    <citation type="submission" date="2020-04" db="EMBL/GenBank/DDBJ databases">
        <title>Deep metagenomics examines the oral microbiome during advanced dental caries in children, revealing novel taxa and co-occurrences with host molecules.</title>
        <authorList>
            <person name="Baker J.L."/>
            <person name="Morton J.T."/>
            <person name="Dinis M."/>
            <person name="Alvarez R."/>
            <person name="Tran N.C."/>
            <person name="Knight R."/>
            <person name="Edlund A."/>
        </authorList>
    </citation>
    <scope>NUCLEOTIDE SEQUENCE</scope>
    <source>
        <strain evidence="11">JCVI_38_bin.19</strain>
    </source>
</reference>
<dbReference type="HAMAP" id="MF_01129">
    <property type="entry name" value="PPase_energized_pump"/>
    <property type="match status" value="1"/>
</dbReference>
<keyword evidence="2 9" id="KW-0813">Transport</keyword>
<feature type="transmembrane region" description="Helical" evidence="9">
    <location>
        <begin position="447"/>
        <end position="467"/>
    </location>
</feature>
<dbReference type="EMBL" id="JABZRA010000068">
    <property type="protein sequence ID" value="MBF1272884.1"/>
    <property type="molecule type" value="Genomic_DNA"/>
</dbReference>
<feature type="transmembrane region" description="Helical" evidence="9">
    <location>
        <begin position="479"/>
        <end position="498"/>
    </location>
</feature>
<feature type="transmembrane region" description="Helical" evidence="9">
    <location>
        <begin position="76"/>
        <end position="97"/>
    </location>
</feature>
<feature type="transmembrane region" description="Helical" evidence="9">
    <location>
        <begin position="637"/>
        <end position="659"/>
    </location>
</feature>
<feature type="transmembrane region" description="Helical" evidence="9">
    <location>
        <begin position="309"/>
        <end position="329"/>
    </location>
</feature>
<protein>
    <recommendedName>
        <fullName evidence="9">Putative K(+)-stimulated pyrophosphate-energized sodium pump</fullName>
        <ecNumber evidence="9">7.2.3.1</ecNumber>
    </recommendedName>
    <alternativeName>
        <fullName evidence="9">Membrane-bound sodium-translocating pyrophosphatase</fullName>
    </alternativeName>
    <alternativeName>
        <fullName evidence="9">Pyrophosphate-energized inorganic pyrophosphatase</fullName>
        <shortName evidence="9">Na(+)-PPase</shortName>
    </alternativeName>
</protein>
<dbReference type="GO" id="GO:0005886">
    <property type="term" value="C:plasma membrane"/>
    <property type="evidence" value="ECO:0007669"/>
    <property type="project" value="UniProtKB-SubCell"/>
</dbReference>
<dbReference type="PIRSF" id="PIRSF001265">
    <property type="entry name" value="H+-PPase"/>
    <property type="match status" value="1"/>
</dbReference>
<evidence type="ECO:0000256" key="5">
    <source>
        <dbReference type="ARBA" id="ARBA00022967"/>
    </source>
</evidence>
<comment type="function">
    <text evidence="9">Sodium pump that utilizes the energy of pyrophosphate hydrolysis as the driving force for Na(+) movement across the membrane.</text>
</comment>
<keyword evidence="9" id="KW-0630">Potassium</keyword>
<comment type="catalytic activity">
    <reaction evidence="9">
        <text>Na(+)(in) + diphosphate + H2O = Na(+)(out) + 2 phosphate + H(+)</text>
        <dbReference type="Rhea" id="RHEA:57884"/>
        <dbReference type="ChEBI" id="CHEBI:15377"/>
        <dbReference type="ChEBI" id="CHEBI:15378"/>
        <dbReference type="ChEBI" id="CHEBI:29101"/>
        <dbReference type="ChEBI" id="CHEBI:33019"/>
        <dbReference type="ChEBI" id="CHEBI:43474"/>
        <dbReference type="EC" id="7.2.3.1"/>
    </reaction>
</comment>
<dbReference type="GO" id="GO:0006814">
    <property type="term" value="P:sodium ion transport"/>
    <property type="evidence" value="ECO:0007669"/>
    <property type="project" value="UniProtKB-UniRule"/>
</dbReference>
<dbReference type="EC" id="7.2.3.1" evidence="9"/>
<feature type="transmembrane region" description="Helical" evidence="9">
    <location>
        <begin position="364"/>
        <end position="387"/>
    </location>
</feature>
<evidence type="ECO:0000313" key="10">
    <source>
        <dbReference type="EMBL" id="MBB6040614.1"/>
    </source>
</evidence>
<comment type="subunit">
    <text evidence="9">Homodimer.</text>
</comment>
<dbReference type="GeneID" id="85014137"/>
<dbReference type="Proteomes" id="UP000775770">
    <property type="component" value="Unassembled WGS sequence"/>
</dbReference>
<dbReference type="GO" id="GO:0000287">
    <property type="term" value="F:magnesium ion binding"/>
    <property type="evidence" value="ECO:0007669"/>
    <property type="project" value="UniProtKB-UniRule"/>
</dbReference>
<dbReference type="NCBIfam" id="NF001960">
    <property type="entry name" value="PRK00733.3-5"/>
    <property type="match status" value="1"/>
</dbReference>
<keyword evidence="9" id="KW-0915">Sodium</keyword>
<keyword evidence="4 9" id="KW-0460">Magnesium</keyword>
<keyword evidence="9" id="KW-1003">Cell membrane</keyword>
<keyword evidence="9" id="KW-0739">Sodium transport</keyword>
<comment type="similarity">
    <text evidence="9">Belongs to the H(+)-translocating pyrophosphatase (TC 3.A.10) family. K(+)-stimulated subfamily.</text>
</comment>
<keyword evidence="8 9" id="KW-0472">Membrane</keyword>
<keyword evidence="5 9" id="KW-1278">Translocase</keyword>
<feature type="transmembrane region" description="Helical" evidence="9">
    <location>
        <begin position="571"/>
        <end position="588"/>
    </location>
</feature>
<evidence type="ECO:0000256" key="4">
    <source>
        <dbReference type="ARBA" id="ARBA00022842"/>
    </source>
</evidence>
<evidence type="ECO:0000256" key="3">
    <source>
        <dbReference type="ARBA" id="ARBA00022692"/>
    </source>
</evidence>